<name>A0ABQ2S5R1_9DEIO</name>
<dbReference type="PANTHER" id="PTHR34301:SF8">
    <property type="entry name" value="ATPASE DOMAIN-CONTAINING PROTEIN"/>
    <property type="match status" value="1"/>
</dbReference>
<sequence>MLEKFLPFFSITWAKKYAGKSKFTAILLKPAGDGQRLFSKDREILLIITKYNTLFPRLLDQAERVRREVGITRVDPVLLFVTGSGEIFEKETQDFNNRMDQLNIIIPFMNEAVLEDSEGHCVERQIKKYRQFKDLFDISDPVSEDIYYFGRQDFTKDVSDRLRRGNNIGIFGLRKMGKTSLIKRCEKIIGTYRDAKIVYIDLQNAALYRMRWWEVLEDISIRMGNNIKSKFNEENGAKRFGNFIRKMDDGKRYIVAFDEIEHICPGIASADHWNNDFIELWKTLRSIQIENKSKLSYLVSGVNASVVETSHIGEIDNPLFSMVSVMYMPEFSNSESGLMIDTIGSYMGVDFDDDSKIFINERFGGHPLLIRLACSRLFQKYDSPDSGDIIITESYVKSHISSIESDLYRFATHIIFVLEKWYPNEYSMLEWLSQGETEVFADLARKHPEYVSHLKNYRIIDSDSLQIKINLIMKYLSNRLSGKIKDDTDIMSDWQDITAIRNTIEPLLRKFIKATLKYKYGKDGWIKKVLAAVPEKDREKLVGIDADDILQSRLYLLNLREIINKYWDDFKFLESGEKRNQISKNSMLIFIDTINNNRQDAHAKDVSPIEMDALRISSRNIKLVLEDYLS</sequence>
<dbReference type="InterPro" id="IPR027417">
    <property type="entry name" value="P-loop_NTPase"/>
</dbReference>
<keyword evidence="2" id="KW-1185">Reference proteome</keyword>
<dbReference type="Proteomes" id="UP000644548">
    <property type="component" value="Unassembled WGS sequence"/>
</dbReference>
<gene>
    <name evidence="1" type="ORF">GCM10008960_28020</name>
</gene>
<evidence type="ECO:0000313" key="2">
    <source>
        <dbReference type="Proteomes" id="UP000644548"/>
    </source>
</evidence>
<dbReference type="PANTHER" id="PTHR34301">
    <property type="entry name" value="DNA-BINDING PROTEIN-RELATED"/>
    <property type="match status" value="1"/>
</dbReference>
<organism evidence="1 2">
    <name type="scientific">Deinococcus sedimenti</name>
    <dbReference type="NCBI Taxonomy" id="1867090"/>
    <lineage>
        <taxon>Bacteria</taxon>
        <taxon>Thermotogati</taxon>
        <taxon>Deinococcota</taxon>
        <taxon>Deinococci</taxon>
        <taxon>Deinococcales</taxon>
        <taxon>Deinococcaceae</taxon>
        <taxon>Deinococcus</taxon>
    </lineage>
</organism>
<dbReference type="SUPFAM" id="SSF52540">
    <property type="entry name" value="P-loop containing nucleoside triphosphate hydrolases"/>
    <property type="match status" value="1"/>
</dbReference>
<accession>A0ABQ2S5R1</accession>
<evidence type="ECO:0000313" key="1">
    <source>
        <dbReference type="EMBL" id="GGR99749.1"/>
    </source>
</evidence>
<proteinExistence type="predicted"/>
<dbReference type="EMBL" id="BMQN01000007">
    <property type="protein sequence ID" value="GGR99749.1"/>
    <property type="molecule type" value="Genomic_DNA"/>
</dbReference>
<comment type="caution">
    <text evidence="1">The sequence shown here is derived from an EMBL/GenBank/DDBJ whole genome shotgun (WGS) entry which is preliminary data.</text>
</comment>
<reference evidence="2" key="1">
    <citation type="journal article" date="2019" name="Int. J. Syst. Evol. Microbiol.">
        <title>The Global Catalogue of Microorganisms (GCM) 10K type strain sequencing project: providing services to taxonomists for standard genome sequencing and annotation.</title>
        <authorList>
            <consortium name="The Broad Institute Genomics Platform"/>
            <consortium name="The Broad Institute Genome Sequencing Center for Infectious Disease"/>
            <person name="Wu L."/>
            <person name="Ma J."/>
        </authorList>
    </citation>
    <scope>NUCLEOTIDE SEQUENCE [LARGE SCALE GENOMIC DNA]</scope>
    <source>
        <strain evidence="2">JCM 31405</strain>
    </source>
</reference>
<dbReference type="Gene3D" id="3.40.50.300">
    <property type="entry name" value="P-loop containing nucleotide triphosphate hydrolases"/>
    <property type="match status" value="1"/>
</dbReference>
<evidence type="ECO:0008006" key="3">
    <source>
        <dbReference type="Google" id="ProtNLM"/>
    </source>
</evidence>
<protein>
    <recommendedName>
        <fullName evidence="3">ATP-binding protein</fullName>
    </recommendedName>
</protein>